<proteinExistence type="predicted"/>
<dbReference type="Pfam" id="PF02674">
    <property type="entry name" value="Colicin_V"/>
    <property type="match status" value="1"/>
</dbReference>
<comment type="caution">
    <text evidence="6">The sequence shown here is derived from an EMBL/GenBank/DDBJ whole genome shotgun (WGS) entry which is preliminary data.</text>
</comment>
<evidence type="ECO:0000313" key="7">
    <source>
        <dbReference type="Proteomes" id="UP001628078"/>
    </source>
</evidence>
<evidence type="ECO:0000256" key="5">
    <source>
        <dbReference type="SAM" id="Phobius"/>
    </source>
</evidence>
<organism evidence="6 7">
    <name type="scientific">Furfurilactobacillus curtus</name>
    <dbReference type="NCBI Taxonomy" id="1746200"/>
    <lineage>
        <taxon>Bacteria</taxon>
        <taxon>Bacillati</taxon>
        <taxon>Bacillota</taxon>
        <taxon>Bacilli</taxon>
        <taxon>Lactobacillales</taxon>
        <taxon>Lactobacillaceae</taxon>
        <taxon>Furfurilactobacillus</taxon>
    </lineage>
</organism>
<dbReference type="PANTHER" id="PTHR37306:SF1">
    <property type="entry name" value="COLICIN V PRODUCTION PROTEIN"/>
    <property type="match status" value="1"/>
</dbReference>
<reference evidence="6 7" key="1">
    <citation type="submission" date="2022-03" db="EMBL/GenBank/DDBJ databases">
        <title>Draft genome sequence of Furfurilactobacillus curtus JCM 31185.</title>
        <authorList>
            <person name="Suzuki S."/>
            <person name="Endo A."/>
            <person name="Kajikawa A."/>
        </authorList>
    </citation>
    <scope>NUCLEOTIDE SEQUENCE [LARGE SCALE GENOMIC DNA]</scope>
    <source>
        <strain evidence="6 7">JCM 31185</strain>
    </source>
</reference>
<sequence>MILSLIVIFLLLSALGRGYRRGFVAELVSTIGYLVVLIVAKILTPSVSAMIQTWLPTNHQHSVNDQLLSTQVNHFWASGIAFWGLLIVGFVLLHFVMRSLNLFTHLPVIHGINAFAGAIIAGCLMYGLIFFGLAVASVWPSAWLHQQIATAPICQWILHQTPLLSEQIYQWWLTR</sequence>
<feature type="transmembrane region" description="Helical" evidence="5">
    <location>
        <begin position="32"/>
        <end position="55"/>
    </location>
</feature>
<feature type="transmembrane region" description="Helical" evidence="5">
    <location>
        <begin position="115"/>
        <end position="139"/>
    </location>
</feature>
<keyword evidence="7" id="KW-1185">Reference proteome</keyword>
<gene>
    <name evidence="6" type="ORF">JCM31185_11940</name>
</gene>
<evidence type="ECO:0000256" key="2">
    <source>
        <dbReference type="ARBA" id="ARBA00022692"/>
    </source>
</evidence>
<evidence type="ECO:0000256" key="3">
    <source>
        <dbReference type="ARBA" id="ARBA00022989"/>
    </source>
</evidence>
<evidence type="ECO:0000256" key="1">
    <source>
        <dbReference type="ARBA" id="ARBA00004141"/>
    </source>
</evidence>
<accession>A0ABQ5JRW9</accession>
<feature type="transmembrane region" description="Helical" evidence="5">
    <location>
        <begin position="75"/>
        <end position="95"/>
    </location>
</feature>
<dbReference type="EMBL" id="BQXO01000003">
    <property type="protein sequence ID" value="GKT05906.1"/>
    <property type="molecule type" value="Genomic_DNA"/>
</dbReference>
<dbReference type="Proteomes" id="UP001628078">
    <property type="component" value="Unassembled WGS sequence"/>
</dbReference>
<evidence type="ECO:0000313" key="6">
    <source>
        <dbReference type="EMBL" id="GKT05906.1"/>
    </source>
</evidence>
<protein>
    <submittedName>
        <fullName evidence="6">Colicin V biosynthesis protein</fullName>
    </submittedName>
</protein>
<comment type="subcellular location">
    <subcellularLocation>
        <location evidence="1">Membrane</location>
        <topology evidence="1">Multi-pass membrane protein</topology>
    </subcellularLocation>
</comment>
<dbReference type="InterPro" id="IPR003825">
    <property type="entry name" value="Colicin-V_CvpA"/>
</dbReference>
<dbReference type="RefSeq" id="WP_407883580.1">
    <property type="nucleotide sequence ID" value="NZ_BQXO01000003.1"/>
</dbReference>
<keyword evidence="3 5" id="KW-1133">Transmembrane helix</keyword>
<keyword evidence="4 5" id="KW-0472">Membrane</keyword>
<name>A0ABQ5JRW9_9LACO</name>
<evidence type="ECO:0000256" key="4">
    <source>
        <dbReference type="ARBA" id="ARBA00023136"/>
    </source>
</evidence>
<keyword evidence="2 5" id="KW-0812">Transmembrane</keyword>
<dbReference type="PANTHER" id="PTHR37306">
    <property type="entry name" value="COLICIN V PRODUCTION PROTEIN"/>
    <property type="match status" value="1"/>
</dbReference>